<proteinExistence type="predicted"/>
<evidence type="ECO:0000313" key="1">
    <source>
        <dbReference type="EMBL" id="MBX59110.1"/>
    </source>
</evidence>
<reference evidence="1" key="1">
    <citation type="submission" date="2018-02" db="EMBL/GenBank/DDBJ databases">
        <title>Rhizophora mucronata_Transcriptome.</title>
        <authorList>
            <person name="Meera S.P."/>
            <person name="Sreeshan A."/>
            <person name="Augustine A."/>
        </authorList>
    </citation>
    <scope>NUCLEOTIDE SEQUENCE</scope>
    <source>
        <tissue evidence="1">Leaf</tissue>
    </source>
</reference>
<accession>A0A2P2PWL8</accession>
<name>A0A2P2PWL8_RHIMU</name>
<organism evidence="1">
    <name type="scientific">Rhizophora mucronata</name>
    <name type="common">Asiatic mangrove</name>
    <dbReference type="NCBI Taxonomy" id="61149"/>
    <lineage>
        <taxon>Eukaryota</taxon>
        <taxon>Viridiplantae</taxon>
        <taxon>Streptophyta</taxon>
        <taxon>Embryophyta</taxon>
        <taxon>Tracheophyta</taxon>
        <taxon>Spermatophyta</taxon>
        <taxon>Magnoliopsida</taxon>
        <taxon>eudicotyledons</taxon>
        <taxon>Gunneridae</taxon>
        <taxon>Pentapetalae</taxon>
        <taxon>rosids</taxon>
        <taxon>fabids</taxon>
        <taxon>Malpighiales</taxon>
        <taxon>Rhizophoraceae</taxon>
        <taxon>Rhizophora</taxon>
    </lineage>
</organism>
<protein>
    <submittedName>
        <fullName evidence="1">Uncharacterized protein</fullName>
    </submittedName>
</protein>
<dbReference type="EMBL" id="GGEC01078626">
    <property type="protein sequence ID" value="MBX59110.1"/>
    <property type="molecule type" value="Transcribed_RNA"/>
</dbReference>
<sequence>MMRNQQEDTFLD</sequence>